<dbReference type="RefSeq" id="WP_133992903.1">
    <property type="nucleotide sequence ID" value="NZ_SODV01000001.1"/>
</dbReference>
<dbReference type="Proteomes" id="UP000294498">
    <property type="component" value="Unassembled WGS sequence"/>
</dbReference>
<evidence type="ECO:0000313" key="3">
    <source>
        <dbReference type="Proteomes" id="UP000294498"/>
    </source>
</evidence>
<protein>
    <recommendedName>
        <fullName evidence="4">PilJ/NarX-like methyl-accepting chemotaxis transducer</fullName>
    </recommendedName>
</protein>
<sequence length="346" mass="39499">MNRILLCLLLTLMGLALKAQDLSSDPGKYMDAISTAMTDMNKTYMAYLSATAHSHRARKIEKMRQQTLQSITDCRYKINGLPYFKGDNSLRQSSIDYVKLCYSVFNEDYAHIVNMEEIAEQSFDEMEAYLLLQEKTNERIRSAADSMDLAEKTFAAKYSIHLINGTSELSQKMGVAEKLNHYYNEVFLLFFKCNWQDEEITKAINKKDLKNIEQSRNSLDNFATEGLKALDTLRAFEGDATLSVACAGALKTYKHMAEVELPKVEDFYLKQDNFEKLKAALDAKPQSSRTQQDIDSYNSAVKDVNASVNAYNQQGTQMNNDRKTLTDNWNNAEKSFMDAHMPHYKA</sequence>
<feature type="signal peptide" evidence="1">
    <location>
        <begin position="1"/>
        <end position="19"/>
    </location>
</feature>
<evidence type="ECO:0000313" key="2">
    <source>
        <dbReference type="EMBL" id="TDX00853.1"/>
    </source>
</evidence>
<keyword evidence="1" id="KW-0732">Signal</keyword>
<comment type="caution">
    <text evidence="2">The sequence shown here is derived from an EMBL/GenBank/DDBJ whole genome shotgun (WGS) entry which is preliminary data.</text>
</comment>
<gene>
    <name evidence="2" type="ORF">EDB95_1882</name>
</gene>
<dbReference type="AlphaFoldDB" id="A0A4V6Q9Z7"/>
<dbReference type="EMBL" id="SODV01000001">
    <property type="protein sequence ID" value="TDX00853.1"/>
    <property type="molecule type" value="Genomic_DNA"/>
</dbReference>
<dbReference type="OrthoDB" id="1137595at2"/>
<reference evidence="2 3" key="1">
    <citation type="submission" date="2019-03" db="EMBL/GenBank/DDBJ databases">
        <title>Genomic Encyclopedia of Type Strains, Phase IV (KMG-IV): sequencing the most valuable type-strain genomes for metagenomic binning, comparative biology and taxonomic classification.</title>
        <authorList>
            <person name="Goeker M."/>
        </authorList>
    </citation>
    <scope>NUCLEOTIDE SEQUENCE [LARGE SCALE GENOMIC DNA]</scope>
    <source>
        <strain evidence="2 3">DSM 100059</strain>
    </source>
</reference>
<evidence type="ECO:0000256" key="1">
    <source>
        <dbReference type="SAM" id="SignalP"/>
    </source>
</evidence>
<keyword evidence="3" id="KW-1185">Reference proteome</keyword>
<proteinExistence type="predicted"/>
<name>A0A4V6Q9Z7_9BACT</name>
<organism evidence="2 3">
    <name type="scientific">Dinghuibacter silviterrae</name>
    <dbReference type="NCBI Taxonomy" id="1539049"/>
    <lineage>
        <taxon>Bacteria</taxon>
        <taxon>Pseudomonadati</taxon>
        <taxon>Bacteroidota</taxon>
        <taxon>Chitinophagia</taxon>
        <taxon>Chitinophagales</taxon>
        <taxon>Chitinophagaceae</taxon>
        <taxon>Dinghuibacter</taxon>
    </lineage>
</organism>
<accession>A0A4V6Q9Z7</accession>
<feature type="chain" id="PRO_5021013374" description="PilJ/NarX-like methyl-accepting chemotaxis transducer" evidence="1">
    <location>
        <begin position="20"/>
        <end position="346"/>
    </location>
</feature>
<evidence type="ECO:0008006" key="4">
    <source>
        <dbReference type="Google" id="ProtNLM"/>
    </source>
</evidence>